<evidence type="ECO:0000256" key="6">
    <source>
        <dbReference type="ARBA" id="ARBA00023242"/>
    </source>
</evidence>
<feature type="region of interest" description="Disordered" evidence="7">
    <location>
        <begin position="71"/>
        <end position="226"/>
    </location>
</feature>
<dbReference type="PANTHER" id="PTHR47808:SF2">
    <property type="entry name" value="LEM DOMAIN-CONTAINING PROTEIN 2"/>
    <property type="match status" value="1"/>
</dbReference>
<feature type="domain" description="HeH/LEM" evidence="9">
    <location>
        <begin position="27"/>
        <end position="57"/>
    </location>
</feature>
<keyword evidence="11" id="KW-1185">Reference proteome</keyword>
<feature type="compositionally biased region" description="Polar residues" evidence="7">
    <location>
        <begin position="1"/>
        <end position="12"/>
    </location>
</feature>
<keyword evidence="4" id="KW-1133">Transmembrane helix</keyword>
<dbReference type="InterPro" id="IPR025856">
    <property type="entry name" value="HeH/LEM_domain"/>
</dbReference>
<dbReference type="InterPro" id="IPR041885">
    <property type="entry name" value="MAN1_winged_helix_dom"/>
</dbReference>
<gene>
    <name evidence="10" type="ORF">FA10DRAFT_265520</name>
</gene>
<feature type="domain" description="Man1/Src1-like C-terminal" evidence="8">
    <location>
        <begin position="312"/>
        <end position="665"/>
    </location>
</feature>
<dbReference type="FunCoup" id="A0A316YS78">
    <property type="interactions" value="28"/>
</dbReference>
<reference evidence="10 11" key="1">
    <citation type="journal article" date="2018" name="Mol. Biol. Evol.">
        <title>Broad Genomic Sampling Reveals a Smut Pathogenic Ancestry of the Fungal Clade Ustilaginomycotina.</title>
        <authorList>
            <person name="Kijpornyongpan T."/>
            <person name="Mondo S.J."/>
            <person name="Barry K."/>
            <person name="Sandor L."/>
            <person name="Lee J."/>
            <person name="Lipzen A."/>
            <person name="Pangilinan J."/>
            <person name="LaButti K."/>
            <person name="Hainaut M."/>
            <person name="Henrissat B."/>
            <person name="Grigoriev I.V."/>
            <person name="Spatafora J.W."/>
            <person name="Aime M.C."/>
        </authorList>
    </citation>
    <scope>NUCLEOTIDE SEQUENCE [LARGE SCALE GENOMIC DNA]</scope>
    <source>
        <strain evidence="10 11">MCA 4198</strain>
    </source>
</reference>
<dbReference type="Pfam" id="PF12949">
    <property type="entry name" value="HeH"/>
    <property type="match status" value="1"/>
</dbReference>
<dbReference type="GO" id="GO:0034399">
    <property type="term" value="C:nuclear periphery"/>
    <property type="evidence" value="ECO:0007669"/>
    <property type="project" value="TreeGrafter"/>
</dbReference>
<evidence type="ECO:0000256" key="3">
    <source>
        <dbReference type="ARBA" id="ARBA00022692"/>
    </source>
</evidence>
<feature type="compositionally biased region" description="Acidic residues" evidence="7">
    <location>
        <begin position="264"/>
        <end position="274"/>
    </location>
</feature>
<evidence type="ECO:0008006" key="12">
    <source>
        <dbReference type="Google" id="ProtNLM"/>
    </source>
</evidence>
<keyword evidence="5" id="KW-0472">Membrane</keyword>
<dbReference type="PANTHER" id="PTHR47808">
    <property type="entry name" value="INNER NUCLEAR MEMBRANE PROTEIN HEH2-RELATED"/>
    <property type="match status" value="1"/>
</dbReference>
<dbReference type="GO" id="GO:0005637">
    <property type="term" value="C:nuclear inner membrane"/>
    <property type="evidence" value="ECO:0007669"/>
    <property type="project" value="UniProtKB-SubCell"/>
</dbReference>
<evidence type="ECO:0000259" key="8">
    <source>
        <dbReference type="Pfam" id="PF09402"/>
    </source>
</evidence>
<dbReference type="AlphaFoldDB" id="A0A316YS78"/>
<evidence type="ECO:0000256" key="4">
    <source>
        <dbReference type="ARBA" id="ARBA00022989"/>
    </source>
</evidence>
<evidence type="ECO:0000313" key="11">
    <source>
        <dbReference type="Proteomes" id="UP000245768"/>
    </source>
</evidence>
<proteinExistence type="predicted"/>
<accession>A0A316YS78</accession>
<dbReference type="GO" id="GO:0003682">
    <property type="term" value="F:chromatin binding"/>
    <property type="evidence" value="ECO:0007669"/>
    <property type="project" value="InterPro"/>
</dbReference>
<feature type="compositionally biased region" description="Low complexity" evidence="7">
    <location>
        <begin position="135"/>
        <end position="148"/>
    </location>
</feature>
<feature type="region of interest" description="Disordered" evidence="7">
    <location>
        <begin position="259"/>
        <end position="296"/>
    </location>
</feature>
<evidence type="ECO:0000256" key="1">
    <source>
        <dbReference type="ARBA" id="ARBA00004540"/>
    </source>
</evidence>
<feature type="compositionally biased region" description="Polar residues" evidence="7">
    <location>
        <begin position="157"/>
        <end position="167"/>
    </location>
</feature>
<keyword evidence="2" id="KW-0597">Phosphoprotein</keyword>
<evidence type="ECO:0000256" key="5">
    <source>
        <dbReference type="ARBA" id="ARBA00023136"/>
    </source>
</evidence>
<dbReference type="RefSeq" id="XP_025378872.1">
    <property type="nucleotide sequence ID" value="XM_025521094.1"/>
</dbReference>
<protein>
    <recommendedName>
        <fullName evidence="12">Man1/Src1 C-terminal domain-containing protein</fullName>
    </recommendedName>
</protein>
<evidence type="ECO:0000313" key="10">
    <source>
        <dbReference type="EMBL" id="PWN91674.1"/>
    </source>
</evidence>
<evidence type="ECO:0000256" key="2">
    <source>
        <dbReference type="ARBA" id="ARBA00022553"/>
    </source>
</evidence>
<feature type="region of interest" description="Disordered" evidence="7">
    <location>
        <begin position="1"/>
        <end position="26"/>
    </location>
</feature>
<dbReference type="EMBL" id="KZ819635">
    <property type="protein sequence ID" value="PWN91674.1"/>
    <property type="molecule type" value="Genomic_DNA"/>
</dbReference>
<dbReference type="InParanoid" id="A0A316YS78"/>
<dbReference type="InterPro" id="IPR018996">
    <property type="entry name" value="Man1/Src1-like_C"/>
</dbReference>
<keyword evidence="6" id="KW-0539">Nucleus</keyword>
<dbReference type="GeneID" id="37043010"/>
<feature type="compositionally biased region" description="Basic and acidic residues" evidence="7">
    <location>
        <begin position="71"/>
        <end position="86"/>
    </location>
</feature>
<dbReference type="GO" id="GO:0005783">
    <property type="term" value="C:endoplasmic reticulum"/>
    <property type="evidence" value="ECO:0007669"/>
    <property type="project" value="TreeGrafter"/>
</dbReference>
<dbReference type="InterPro" id="IPR011015">
    <property type="entry name" value="LEM/LEM-like_dom_sf"/>
</dbReference>
<name>A0A316YS78_9BASI</name>
<dbReference type="STRING" id="215250.A0A316YS78"/>
<dbReference type="CDD" id="cd12935">
    <property type="entry name" value="LEM_like"/>
    <property type="match status" value="1"/>
</dbReference>
<evidence type="ECO:0000256" key="7">
    <source>
        <dbReference type="SAM" id="MobiDB-lite"/>
    </source>
</evidence>
<dbReference type="Proteomes" id="UP000245768">
    <property type="component" value="Unassembled WGS sequence"/>
</dbReference>
<evidence type="ECO:0000259" key="9">
    <source>
        <dbReference type="Pfam" id="PF12949"/>
    </source>
</evidence>
<dbReference type="InterPro" id="IPR044780">
    <property type="entry name" value="Heh2/Src1"/>
</dbReference>
<comment type="subcellular location">
    <subcellularLocation>
        <location evidence="1">Nucleus inner membrane</location>
    </subcellularLocation>
</comment>
<dbReference type="Gene3D" id="1.10.720.40">
    <property type="match status" value="1"/>
</dbReference>
<keyword evidence="3" id="KW-0812">Transmembrane</keyword>
<dbReference type="Gene3D" id="1.10.10.1180">
    <property type="entry name" value="MAN1, winged-helix domain"/>
    <property type="match status" value="1"/>
</dbReference>
<dbReference type="GO" id="GO:0071763">
    <property type="term" value="P:nuclear membrane organization"/>
    <property type="evidence" value="ECO:0007669"/>
    <property type="project" value="TreeGrafter"/>
</dbReference>
<sequence length="666" mass="72725">MSRTSSLASPTNAIDDDTDPFSPDFEPASLKVAQLRSLLLQHGVSLPSTARKQALVDAYEAHIRPRASELRAQRNRDLNARPDGRGVLHYGSLTRVKSPLSGGEGDDQAVDTGSESEGAAGVPRSALSRRSTPGSRRSVSFAASVSGGSDDERDPDNSNFSEQNPFQSVKEEKSGRVSSRGAVRQEKAKKSARPAASSERKAGTGQSRKGKVAAKDEDNSEVTSLSSLRNYMDPVIAASTPPRVVGAVKRQVEKGIAKLSSNEQEVEGDTEDEAETKSITNGEARPRKFRAGSKQTQEDRLSSIRSTLWFALLSVTMVWWAWYVRESREVGFCDTGSSSNVFLAQRVAVEAKRAAQRNNGDEDVDLSFSVPQALRPTCTPCAPHAICRSGKLVSCESSDYVLSHPFISKIPLVHHILPLSSSSPVCLPDTQKVLLAAEVAEELEVRLRHWKADVLCKRADPHPKAKSVSKGSGGDTLFALPRNELEDTLRDDVKQGGLLADQADEYFDELWKLAFEDVTTNGRVNVIGDEGLLIAAKGPLGVGASCQAKLAGQSLWRRARIWLALVTILVGGVQFLRARFAKTQDTAKKVHELVKVAIEELQAQAKAEPPFLSSAQLRDSVLRDEHNVAKREHLWRRVSKIVEGNANVRTREAKVSGEYARVWQWL</sequence>
<dbReference type="Pfam" id="PF09402">
    <property type="entry name" value="MSC"/>
    <property type="match status" value="1"/>
</dbReference>
<organism evidence="10 11">
    <name type="scientific">Acaromyces ingoldii</name>
    <dbReference type="NCBI Taxonomy" id="215250"/>
    <lineage>
        <taxon>Eukaryota</taxon>
        <taxon>Fungi</taxon>
        <taxon>Dikarya</taxon>
        <taxon>Basidiomycota</taxon>
        <taxon>Ustilaginomycotina</taxon>
        <taxon>Exobasidiomycetes</taxon>
        <taxon>Exobasidiales</taxon>
        <taxon>Cryptobasidiaceae</taxon>
        <taxon>Acaromyces</taxon>
    </lineage>
</organism>
<dbReference type="OrthoDB" id="5376590at2759"/>